<comment type="caution">
    <text evidence="1">The sequence shown here is derived from an EMBL/GenBank/DDBJ whole genome shotgun (WGS) entry which is preliminary data.</text>
</comment>
<dbReference type="Proteomes" id="UP000218677">
    <property type="component" value="Unassembled WGS sequence"/>
</dbReference>
<sequence>MFYIKRNAQGEIVMLSKEPSPECNDTVAGDSPEVFAFLAGQAGGASQFIASDLAFVRVVEDLLEVLLAKGVLSFTDLPPAAQSKVMERKSLRAKNDINLISDDGGVI</sequence>
<organism evidence="1 2">
    <name type="scientific">Vreelandella nigrificans</name>
    <dbReference type="NCBI Taxonomy" id="2042704"/>
    <lineage>
        <taxon>Bacteria</taxon>
        <taxon>Pseudomonadati</taxon>
        <taxon>Pseudomonadota</taxon>
        <taxon>Gammaproteobacteria</taxon>
        <taxon>Oceanospirillales</taxon>
        <taxon>Halomonadaceae</taxon>
        <taxon>Vreelandella</taxon>
    </lineage>
</organism>
<dbReference type="AlphaFoldDB" id="A0A2A4HJB6"/>
<reference evidence="2" key="1">
    <citation type="submission" date="2017-09" db="EMBL/GenBank/DDBJ databases">
        <authorList>
            <person name="Cho G.-S."/>
            <person name="Oguntoyinbo F.A."/>
            <person name="Cnockaert M."/>
            <person name="Kabisch J."/>
            <person name="Neve H."/>
            <person name="Bockelmann W."/>
            <person name="Wenning M."/>
            <person name="Franz C.M."/>
            <person name="Vandamme P."/>
        </authorList>
    </citation>
    <scope>NUCLEOTIDE SEQUENCE [LARGE SCALE GENOMIC DNA]</scope>
    <source>
        <strain evidence="2">MBT G8648</strain>
    </source>
</reference>
<gene>
    <name evidence="1" type="ORF">CPA45_18165</name>
</gene>
<accession>A0A2A4HJB6</accession>
<dbReference type="OrthoDB" id="8527830at2"/>
<evidence type="ECO:0000313" key="1">
    <source>
        <dbReference type="EMBL" id="PCF94183.1"/>
    </source>
</evidence>
<dbReference type="RefSeq" id="WP_096653990.1">
    <property type="nucleotide sequence ID" value="NZ_NWUX01000022.1"/>
</dbReference>
<evidence type="ECO:0000313" key="2">
    <source>
        <dbReference type="Proteomes" id="UP000218677"/>
    </source>
</evidence>
<dbReference type="EMBL" id="NWUX01000022">
    <property type="protein sequence ID" value="PCF94183.1"/>
    <property type="molecule type" value="Genomic_DNA"/>
</dbReference>
<name>A0A2A4HJB6_9GAMM</name>
<proteinExistence type="predicted"/>
<protein>
    <submittedName>
        <fullName evidence="1">Tryptophan synthase subunit beta like protein</fullName>
    </submittedName>
</protein>
<keyword evidence="2" id="KW-1185">Reference proteome</keyword>